<feature type="domain" description="Abnormal spindle-like microcephaly-associated protein ASH" evidence="9">
    <location>
        <begin position="1552"/>
        <end position="1638"/>
    </location>
</feature>
<keyword evidence="6" id="KW-0472">Membrane</keyword>
<keyword evidence="5" id="KW-0966">Cell projection</keyword>
<dbReference type="InterPro" id="IPR052614">
    <property type="entry name" value="CFAP65"/>
</dbReference>
<feature type="domain" description="MSP" evidence="8">
    <location>
        <begin position="1112"/>
        <end position="1183"/>
    </location>
</feature>
<protein>
    <submittedName>
        <fullName evidence="12">Multicopper oxidase, type 2</fullName>
    </submittedName>
</protein>
<dbReference type="PROSITE" id="PS51257">
    <property type="entry name" value="PROKAR_LIPOPROTEIN"/>
    <property type="match status" value="1"/>
</dbReference>
<feature type="domain" description="HYDIN/VesB/CFA65-like Ig-like" evidence="11">
    <location>
        <begin position="1657"/>
        <end position="1756"/>
    </location>
</feature>
<evidence type="ECO:0000259" key="8">
    <source>
        <dbReference type="Pfam" id="PF00635"/>
    </source>
</evidence>
<dbReference type="SUPFAM" id="SSF49354">
    <property type="entry name" value="PapD-like"/>
    <property type="match status" value="1"/>
</dbReference>
<keyword evidence="6" id="KW-1133">Transmembrane helix</keyword>
<sequence length="2230" mass="225053">MNPMRRTVSRSVGLAFSIVLASACAQTAPQHLAFAGLRTASNQGQFNAIQADASGNLYLLLDQHDGVRLLKTDPTATNVLAEAHLGAQGDVGLALALDPAGNPYVAGTTTSTTLAGTQNAAFPTRADASTNSFLARFDPGLNTTFVTFAGSGRLAATGLAVTADAAFLTGSLFASTLPATPSAYQPIPAQGSTESGFVERFSSDGTTLVYATYLSGANGNTAPGAIAADSSDDAYIAGYTTSAAFPTAAALIPTSTTASGFLTRLTPTGDALTFSTYIPGNGIASIVLDPATQTLLLTGAISLSQFPIATVQTPLVNTPYQSLLRISLDGSTITASTLLAPGTQSVVVPGPNSTAWTTGTLTSPLLPIPPLSTTGTAFVAHITAQATIDQTARFGGLPATNPNNSSAPVTLTSLALDSIGQPYLAGSFTPTTSSDLLATEQYNLSLTDPQPPLLPSSVADTGQAPGTCQGSLCTGSAAYLAQLAATAAPTLALSTGASPNITLRNLGCLAAANLHFTTTGYTFDTNCPGSLPPGTECALSLTGPGPGVLTAIADNAPTQTVFPGVVPTPTPIVFSPHELDFGVQTASSAPILRTLTITNLSSTPQTFTSILDSTSTTSPFSESFSDCPSPVLLIDKVLAPDATCHITFALALNSSTPDGPVTANWTVAASGHHDVLFTAFAQSAALTPSSTTIDFGTRYPLTPHTSRYLYLSNNSDTAISHTPATTSTPFTLTDLCPATLPPHSVCQIQLDYTPPNTPSNDAATLTLDQNISVLVTGQTLPQPTSGSNPTTSLTASPTTLTFSTAIAITATSAPQPITLTNTGTTPYPITIGVTGDFTDTTTCPASLPAQATCTVNLTFAPTAPGTRGGLLTIASTSGAAPIYVGLTGTATPILQTTNGAIPFGTLPITESSVQWLKITHAFQTLTATTASPYQTILVEDTGYGHGSPAPSAFSSTATSTCFNCYLGLRFSPTTTGPQPGTLTLWSTGSPSLVPLTGTATPLTGLIATPATQDFGTIPVNSTSPPTLIALTNLTADSVTLSPPTIAPGFSISPTPTGGPACTGTLAPSSTCFTNIAFSPTATGATTGTLTFQSPTATTAVSLTGTGSPDPGLSLNPTALTFQNVPGPTATRQLLTLTNTSANALTIGVPTTSTANFTATTTCATLAPTATCTVTVTYIPSNAEATAALQIPAGSSTYTIPLTGAYTSQNAGLQLLPAQIDFGPAPTGALAGTRTITLNNLTSKTVSVALTVPAQFAVTDANPCATLTPNASCTFNVDSIPLTTGDPTGTLFATATPTDGSSPSTTLAYLQSYGQAPDDSILAVTSPISSGTGLIDFGQLNSGQTATTTLTLTNQSTTQPISIRRITSQPPFLSTTTCGPPLGPTQTCNITLTYAPINQIPTGSPVGPPSQDIGSLIIESDAVSSPNLIPLTGRASPISFGNLSQTPVLSSYTLTQGSLTFFTTAVGEISPPQTVTLTNTGNTTLHLGTLTTTPEFPVTTTCSQPIAPAATCTISLTFIPQANGPRTAALEVATDSGISLDVLTLYGIASAPSLLLAPLSVDFGTILVGTPSTQTVTVTNNGLVPVTFTAITLTGDYAQTSDCPAPNATLPTNSTCTIQVTFTPTAAGPRPGVLSVSTSASTLPLTVTLTGTGTLTQPQIEINPTTLDFGSIQVGASSTKSVTVTNTGEIPITFAAITLTGDYTRITTCPAPNGTLSPGASCAVEIAFTPAATGTRPGTLTVATSASTSPITVTLTGIGADAGTQPRLQITPTALDFGSIQVGTPSTQSVTITNPGIVPVTFYTANLTGDYTQTNNCPSPNTTLPAGDTCTFQLTFTPTTTGPRPGTLSISTSTASPLTVSLTGIGTTTTAPPQPQIQVTPTTLQFGFIQVGSSSTQTLTVTNTGQVSVTFLNIAPGGDYTQTNSCSSLAPAATCTIQVTFTPTATAARLGVVVLFTSAPIVSIPLSGTGIQPQLQISPSSLNFGSVPIGSSANLPVTLANNATVPISLTLATTGDYSSSPCPATLAPAQVCTPTITFTPTASGTRPGTLVVNGTTIPLTGTGTNATPGTPSFTLTIENSQSAIATVTQGATATYALTATPINGFTGPVTLACAPAAPTPNVTCAIAPTSLTLAGAPQTAALTLTTLTNLNAAYLLPLLLLFRKKTRPRPRAIFATLALLLLSSCGGGPEPNLRYAVPGSYLFTVTATSTTGTPITQTVTASLIITAQTRP</sequence>
<evidence type="ECO:0000256" key="2">
    <source>
        <dbReference type="ARBA" id="ARBA00004496"/>
    </source>
</evidence>
<feature type="domain" description="Cep192/Spd-2-like" evidence="10">
    <location>
        <begin position="1873"/>
        <end position="1969"/>
    </location>
</feature>
<comment type="subcellular location">
    <subcellularLocation>
        <location evidence="1">Cell projection</location>
        <location evidence="1">Cilium</location>
    </subcellularLocation>
    <subcellularLocation>
        <location evidence="2">Cytoplasm</location>
    </subcellularLocation>
</comment>
<dbReference type="Proteomes" id="UP000289437">
    <property type="component" value="Unassembled WGS sequence"/>
</dbReference>
<dbReference type="EMBL" id="RDSM01000002">
    <property type="protein sequence ID" value="RXH56031.1"/>
    <property type="molecule type" value="Genomic_DNA"/>
</dbReference>
<dbReference type="NCBIfam" id="NF012200">
    <property type="entry name" value="choice_anch_D"/>
    <property type="match status" value="10"/>
</dbReference>
<evidence type="ECO:0000313" key="12">
    <source>
        <dbReference type="EMBL" id="RXH56031.1"/>
    </source>
</evidence>
<evidence type="ECO:0000256" key="1">
    <source>
        <dbReference type="ARBA" id="ARBA00004138"/>
    </source>
</evidence>
<dbReference type="InterPro" id="IPR054090">
    <property type="entry name" value="Cep192_Spd-2-like_dom"/>
</dbReference>
<feature type="signal peptide" evidence="7">
    <location>
        <begin position="1"/>
        <end position="25"/>
    </location>
</feature>
<dbReference type="Pfam" id="PF22073">
    <property type="entry name" value="Cep192_D4"/>
    <property type="match status" value="1"/>
</dbReference>
<dbReference type="Pfam" id="PF15780">
    <property type="entry name" value="ASH"/>
    <property type="match status" value="1"/>
</dbReference>
<keyword evidence="3" id="KW-0963">Cytoplasm</keyword>
<dbReference type="GO" id="GO:0005737">
    <property type="term" value="C:cytoplasm"/>
    <property type="evidence" value="ECO:0007669"/>
    <property type="project" value="UniProtKB-SubCell"/>
</dbReference>
<evidence type="ECO:0000256" key="4">
    <source>
        <dbReference type="ARBA" id="ARBA00023069"/>
    </source>
</evidence>
<dbReference type="SUPFAM" id="SSF63829">
    <property type="entry name" value="Calcium-dependent phosphotriesterase"/>
    <property type="match status" value="1"/>
</dbReference>
<keyword evidence="6" id="KW-0812">Transmembrane</keyword>
<dbReference type="InterPro" id="IPR013783">
    <property type="entry name" value="Ig-like_fold"/>
</dbReference>
<reference evidence="12 13" key="1">
    <citation type="submission" date="2018-11" db="EMBL/GenBank/DDBJ databases">
        <authorList>
            <person name="Mardanov A.V."/>
            <person name="Ravin N.V."/>
            <person name="Dedysh S.N."/>
        </authorList>
    </citation>
    <scope>NUCLEOTIDE SEQUENCE [LARGE SCALE GENOMIC DNA]</scope>
    <source>
        <strain evidence="12 13">AF10</strain>
    </source>
</reference>
<evidence type="ECO:0000259" key="10">
    <source>
        <dbReference type="Pfam" id="PF22073"/>
    </source>
</evidence>
<dbReference type="InterPro" id="IPR008962">
    <property type="entry name" value="PapD-like_sf"/>
</dbReference>
<reference evidence="13" key="2">
    <citation type="submission" date="2019-02" db="EMBL/GenBank/DDBJ databases">
        <title>Granulicella sibirica sp. nov., a psychrotolerant acidobacterium isolated from an organic soil layer in forested tundra, West Siberia.</title>
        <authorList>
            <person name="Oshkin I.Y."/>
            <person name="Kulichevskaya I.S."/>
            <person name="Rijpstra W.I.C."/>
            <person name="Sinninghe Damste J.S."/>
            <person name="Rakitin A.L."/>
            <person name="Ravin N.V."/>
            <person name="Dedysh S.N."/>
        </authorList>
    </citation>
    <scope>NUCLEOTIDE SEQUENCE [LARGE SCALE GENOMIC DNA]</scope>
    <source>
        <strain evidence="13">AF10</strain>
    </source>
</reference>
<evidence type="ECO:0000259" key="11">
    <source>
        <dbReference type="Pfam" id="PF22544"/>
    </source>
</evidence>
<feature type="domain" description="HYDIN/VesB/CFA65-like Ig-like" evidence="11">
    <location>
        <begin position="1765"/>
        <end position="1862"/>
    </location>
</feature>
<evidence type="ECO:0000256" key="7">
    <source>
        <dbReference type="SAM" id="SignalP"/>
    </source>
</evidence>
<dbReference type="PANTHER" id="PTHR46127:SF1">
    <property type="entry name" value="CILIA- AND FLAGELLA-ASSOCIATED PROTEIN 65"/>
    <property type="match status" value="1"/>
</dbReference>
<dbReference type="InterPro" id="IPR031549">
    <property type="entry name" value="ASH"/>
</dbReference>
<gene>
    <name evidence="12" type="ORF">GRAN_2888</name>
</gene>
<dbReference type="Pfam" id="PF00635">
    <property type="entry name" value="Motile_Sperm"/>
    <property type="match status" value="1"/>
</dbReference>
<dbReference type="Gene3D" id="2.60.40.10">
    <property type="entry name" value="Immunoglobulins"/>
    <property type="match status" value="13"/>
</dbReference>
<dbReference type="Pfam" id="PF22544">
    <property type="entry name" value="HYDIN_VesB_CFA65-like_Ig"/>
    <property type="match status" value="2"/>
</dbReference>
<evidence type="ECO:0000259" key="9">
    <source>
        <dbReference type="Pfam" id="PF15780"/>
    </source>
</evidence>
<keyword evidence="7" id="KW-0732">Signal</keyword>
<keyword evidence="4" id="KW-0969">Cilium</keyword>
<dbReference type="Pfam" id="PF06739">
    <property type="entry name" value="SBBP"/>
    <property type="match status" value="1"/>
</dbReference>
<name>A0A4Q0T3B0_9BACT</name>
<accession>A0A4Q0T3B0</accession>
<evidence type="ECO:0000256" key="3">
    <source>
        <dbReference type="ARBA" id="ARBA00022490"/>
    </source>
</evidence>
<dbReference type="InterPro" id="IPR000535">
    <property type="entry name" value="MSP_dom"/>
</dbReference>
<proteinExistence type="predicted"/>
<evidence type="ECO:0000313" key="13">
    <source>
        <dbReference type="Proteomes" id="UP000289437"/>
    </source>
</evidence>
<keyword evidence="13" id="KW-1185">Reference proteome</keyword>
<organism evidence="12 13">
    <name type="scientific">Granulicella sibirica</name>
    <dbReference type="NCBI Taxonomy" id="2479048"/>
    <lineage>
        <taxon>Bacteria</taxon>
        <taxon>Pseudomonadati</taxon>
        <taxon>Acidobacteriota</taxon>
        <taxon>Terriglobia</taxon>
        <taxon>Terriglobales</taxon>
        <taxon>Acidobacteriaceae</taxon>
        <taxon>Granulicella</taxon>
    </lineage>
</organism>
<evidence type="ECO:0000256" key="6">
    <source>
        <dbReference type="SAM" id="Phobius"/>
    </source>
</evidence>
<feature type="chain" id="PRO_5020456503" evidence="7">
    <location>
        <begin position="26"/>
        <end position="2230"/>
    </location>
</feature>
<dbReference type="InterPro" id="IPR053879">
    <property type="entry name" value="HYDIN_VesB_CFA65-like_Ig"/>
</dbReference>
<dbReference type="PANTHER" id="PTHR46127">
    <property type="entry name" value="CILIA- AND FLAGELLA-ASSOCIATED PROTEIN 65"/>
    <property type="match status" value="1"/>
</dbReference>
<comment type="caution">
    <text evidence="12">The sequence shown here is derived from an EMBL/GenBank/DDBJ whole genome shotgun (WGS) entry which is preliminary data.</text>
</comment>
<feature type="transmembrane region" description="Helical" evidence="6">
    <location>
        <begin position="2139"/>
        <end position="2161"/>
    </location>
</feature>
<dbReference type="InterPro" id="IPR010620">
    <property type="entry name" value="SBBP_repeat"/>
</dbReference>
<evidence type="ECO:0000256" key="5">
    <source>
        <dbReference type="ARBA" id="ARBA00023273"/>
    </source>
</evidence>